<dbReference type="Pfam" id="PF04542">
    <property type="entry name" value="Sigma70_r2"/>
    <property type="match status" value="1"/>
</dbReference>
<dbReference type="Gene3D" id="1.10.1740.10">
    <property type="match status" value="1"/>
</dbReference>
<dbReference type="EMBL" id="FNDX01000010">
    <property type="protein sequence ID" value="SDI97186.1"/>
    <property type="molecule type" value="Genomic_DNA"/>
</dbReference>
<dbReference type="InterPro" id="IPR013324">
    <property type="entry name" value="RNA_pol_sigma_r3/r4-like"/>
</dbReference>
<feature type="region of interest" description="Disordered" evidence="2">
    <location>
        <begin position="1"/>
        <end position="23"/>
    </location>
</feature>
<feature type="compositionally biased region" description="Basic and acidic residues" evidence="2">
    <location>
        <begin position="1"/>
        <end position="11"/>
    </location>
</feature>
<feature type="domain" description="RNA polymerase sigma-70 region 2" evidence="3">
    <location>
        <begin position="35"/>
        <end position="98"/>
    </location>
</feature>
<evidence type="ECO:0000259" key="3">
    <source>
        <dbReference type="Pfam" id="PF04542"/>
    </source>
</evidence>
<evidence type="ECO:0000256" key="1">
    <source>
        <dbReference type="ARBA" id="ARBA00011344"/>
    </source>
</evidence>
<dbReference type="InterPro" id="IPR052704">
    <property type="entry name" value="ECF_Sigma-70_Domain"/>
</dbReference>
<sequence>MLNTRDSRTAESEQGILTQTEERKDLEKPADFGELYVNYKKYAFSIAYRMLGTVADAEDVVQDCFADLQHRERSGIDNIKAYIAKSITNRCLNLLNSAHARRETYIGEWLPEPVSELYDGPEAAAERKDTLSFAFLVLLEKLSPVERAVFVLREAYQYDYEAIAGMTGKTESNCRQIFSRVKRTLQASPAAEALTPAPEQARRGLLQRFTAAFTAHDVSGMLALLTEQPVLVADGGGREVHTILRPMIGRKGVLALLTSRRVLNRMRSWEAAIESINGEPNLVYRQEGEVKAVLCLALNRSGEQIQGLYLIMGPEKLGHILPSPAE</sequence>
<accession>A0A1G8PY50</accession>
<dbReference type="SUPFAM" id="SSF54427">
    <property type="entry name" value="NTF2-like"/>
    <property type="match status" value="1"/>
</dbReference>
<protein>
    <submittedName>
        <fullName evidence="5">RNA polymerase sigma-70 factor, ECF subfamily</fullName>
    </submittedName>
</protein>
<dbReference type="InterPro" id="IPR013325">
    <property type="entry name" value="RNA_pol_sigma_r2"/>
</dbReference>
<keyword evidence="6" id="KW-1185">Reference proteome</keyword>
<name>A0A1G8PY50_9BACL</name>
<dbReference type="InterPro" id="IPR013249">
    <property type="entry name" value="RNA_pol_sigma70_r4_t2"/>
</dbReference>
<evidence type="ECO:0000256" key="2">
    <source>
        <dbReference type="SAM" id="MobiDB-lite"/>
    </source>
</evidence>
<dbReference type="GO" id="GO:0016987">
    <property type="term" value="F:sigma factor activity"/>
    <property type="evidence" value="ECO:0007669"/>
    <property type="project" value="InterPro"/>
</dbReference>
<dbReference type="PANTHER" id="PTHR30173">
    <property type="entry name" value="SIGMA 19 FACTOR"/>
    <property type="match status" value="1"/>
</dbReference>
<evidence type="ECO:0000313" key="5">
    <source>
        <dbReference type="EMBL" id="SDI97186.1"/>
    </source>
</evidence>
<dbReference type="STRING" id="1174501.SAMN05216192_11095"/>
<dbReference type="InterPro" id="IPR032710">
    <property type="entry name" value="NTF2-like_dom_sf"/>
</dbReference>
<dbReference type="Gene3D" id="3.10.450.50">
    <property type="match status" value="1"/>
</dbReference>
<dbReference type="GO" id="GO:0003677">
    <property type="term" value="F:DNA binding"/>
    <property type="evidence" value="ECO:0007669"/>
    <property type="project" value="InterPro"/>
</dbReference>
<evidence type="ECO:0000313" key="6">
    <source>
        <dbReference type="Proteomes" id="UP000199050"/>
    </source>
</evidence>
<feature type="domain" description="RNA polymerase sigma factor 70 region 4 type 2" evidence="4">
    <location>
        <begin position="134"/>
        <end position="185"/>
    </location>
</feature>
<dbReference type="NCBIfam" id="TIGR02937">
    <property type="entry name" value="sigma70-ECF"/>
    <property type="match status" value="1"/>
</dbReference>
<evidence type="ECO:0000259" key="4">
    <source>
        <dbReference type="Pfam" id="PF08281"/>
    </source>
</evidence>
<dbReference type="SUPFAM" id="SSF88659">
    <property type="entry name" value="Sigma3 and sigma4 domains of RNA polymerase sigma factors"/>
    <property type="match status" value="1"/>
</dbReference>
<dbReference type="SUPFAM" id="SSF88946">
    <property type="entry name" value="Sigma2 domain of RNA polymerase sigma factors"/>
    <property type="match status" value="1"/>
</dbReference>
<dbReference type="GO" id="GO:0006352">
    <property type="term" value="P:DNA-templated transcription initiation"/>
    <property type="evidence" value="ECO:0007669"/>
    <property type="project" value="InterPro"/>
</dbReference>
<gene>
    <name evidence="5" type="ORF">SAMN05216192_11095</name>
</gene>
<comment type="subunit">
    <text evidence="1">Interacts transiently with the RNA polymerase catalytic core formed by RpoA, RpoB, RpoC and RpoZ (2 alpha, 1 beta, 1 beta' and 1 omega subunit) to form the RNA polymerase holoenzyme that can initiate transcription.</text>
</comment>
<dbReference type="AlphaFoldDB" id="A0A1G8PY50"/>
<dbReference type="Gene3D" id="1.10.10.10">
    <property type="entry name" value="Winged helix-like DNA-binding domain superfamily/Winged helix DNA-binding domain"/>
    <property type="match status" value="1"/>
</dbReference>
<dbReference type="Proteomes" id="UP000199050">
    <property type="component" value="Unassembled WGS sequence"/>
</dbReference>
<reference evidence="6" key="1">
    <citation type="submission" date="2016-10" db="EMBL/GenBank/DDBJ databases">
        <authorList>
            <person name="Varghese N."/>
            <person name="Submissions S."/>
        </authorList>
    </citation>
    <scope>NUCLEOTIDE SEQUENCE [LARGE SCALE GENOMIC DNA]</scope>
    <source>
        <strain evidence="6">CGMCC 1.11012</strain>
    </source>
</reference>
<dbReference type="InterPro" id="IPR036388">
    <property type="entry name" value="WH-like_DNA-bd_sf"/>
</dbReference>
<dbReference type="InterPro" id="IPR014284">
    <property type="entry name" value="RNA_pol_sigma-70_dom"/>
</dbReference>
<organism evidence="5 6">
    <name type="scientific">Paenibacillus typhae</name>
    <dbReference type="NCBI Taxonomy" id="1174501"/>
    <lineage>
        <taxon>Bacteria</taxon>
        <taxon>Bacillati</taxon>
        <taxon>Bacillota</taxon>
        <taxon>Bacilli</taxon>
        <taxon>Bacillales</taxon>
        <taxon>Paenibacillaceae</taxon>
        <taxon>Paenibacillus</taxon>
    </lineage>
</organism>
<dbReference type="InterPro" id="IPR007627">
    <property type="entry name" value="RNA_pol_sigma70_r2"/>
</dbReference>
<dbReference type="PANTHER" id="PTHR30173:SF36">
    <property type="entry name" value="ECF RNA POLYMERASE SIGMA FACTOR SIGJ"/>
    <property type="match status" value="1"/>
</dbReference>
<proteinExistence type="predicted"/>
<dbReference type="Pfam" id="PF08281">
    <property type="entry name" value="Sigma70_r4_2"/>
    <property type="match status" value="1"/>
</dbReference>